<protein>
    <submittedName>
        <fullName evidence="1">Uncharacterized protein</fullName>
    </submittedName>
</protein>
<reference evidence="1" key="1">
    <citation type="submission" date="2017-07" db="EMBL/GenBank/DDBJ databases">
        <title>Taro Niue Genome Assembly and Annotation.</title>
        <authorList>
            <person name="Atibalentja N."/>
            <person name="Keating K."/>
            <person name="Fields C.J."/>
        </authorList>
    </citation>
    <scope>NUCLEOTIDE SEQUENCE</scope>
    <source>
        <strain evidence="1">Niue_2</strain>
        <tissue evidence="1">Leaf</tissue>
    </source>
</reference>
<sequence>GASALVTLMERIAHEVGMVLRPETLEVPGMDLQLCVCSEVCPGVGTIVIEWYLVVAGVVEELCSVKVVRCDLPFVVFSSFSEFACEACSLGNDLPVWLIA</sequence>
<comment type="caution">
    <text evidence="1">The sequence shown here is derived from an EMBL/GenBank/DDBJ whole genome shotgun (WGS) entry which is preliminary data.</text>
</comment>
<dbReference type="EMBL" id="NMUH01004018">
    <property type="protein sequence ID" value="MQM08047.1"/>
    <property type="molecule type" value="Genomic_DNA"/>
</dbReference>
<proteinExistence type="predicted"/>
<dbReference type="AlphaFoldDB" id="A0A843WK58"/>
<evidence type="ECO:0000313" key="1">
    <source>
        <dbReference type="EMBL" id="MQM08047.1"/>
    </source>
</evidence>
<evidence type="ECO:0000313" key="2">
    <source>
        <dbReference type="Proteomes" id="UP000652761"/>
    </source>
</evidence>
<accession>A0A843WK58</accession>
<dbReference type="Proteomes" id="UP000652761">
    <property type="component" value="Unassembled WGS sequence"/>
</dbReference>
<feature type="non-terminal residue" evidence="1">
    <location>
        <position position="1"/>
    </location>
</feature>
<gene>
    <name evidence="1" type="ORF">Taro_040896</name>
</gene>
<name>A0A843WK58_COLES</name>
<keyword evidence="2" id="KW-1185">Reference proteome</keyword>
<organism evidence="1 2">
    <name type="scientific">Colocasia esculenta</name>
    <name type="common">Wild taro</name>
    <name type="synonym">Arum esculentum</name>
    <dbReference type="NCBI Taxonomy" id="4460"/>
    <lineage>
        <taxon>Eukaryota</taxon>
        <taxon>Viridiplantae</taxon>
        <taxon>Streptophyta</taxon>
        <taxon>Embryophyta</taxon>
        <taxon>Tracheophyta</taxon>
        <taxon>Spermatophyta</taxon>
        <taxon>Magnoliopsida</taxon>
        <taxon>Liliopsida</taxon>
        <taxon>Araceae</taxon>
        <taxon>Aroideae</taxon>
        <taxon>Colocasieae</taxon>
        <taxon>Colocasia</taxon>
    </lineage>
</organism>